<sequence length="259" mass="28227">MDTLTDLNDRQRQIVEQLRGEGLLSINDLAEFFSVATQTIRRDINDLCDQGLARRVHGGVAPPSNPVNLNFRSRAILNEQTKRAIARTAADRIPPGSTVLLGIGTTIQYVAEALAQTPDTTIVTNNLEVTRLLCNAPSCEVHMVAGMLRPEDRDLVGSSVLNGYSRFAADYGVIGAGSLDAEFGLLDFKQFDAEVSNVIQANARQVICVADHSKWNRGASHRVAAFSQVDEFVTDRLPEDFDLARTAPNVELHLTPSGV</sequence>
<dbReference type="EMBL" id="WSFO01000001">
    <property type="protein sequence ID" value="KAE9632361.1"/>
    <property type="molecule type" value="Genomic_DNA"/>
</dbReference>
<proteinExistence type="predicted"/>
<comment type="caution">
    <text evidence="6">The sequence shown here is derived from an EMBL/GenBank/DDBJ whole genome shotgun (WGS) entry which is preliminary data.</text>
</comment>
<evidence type="ECO:0000256" key="2">
    <source>
        <dbReference type="ARBA" id="ARBA00023015"/>
    </source>
</evidence>
<dbReference type="InterPro" id="IPR001034">
    <property type="entry name" value="DeoR_HTH"/>
</dbReference>
<evidence type="ECO:0000256" key="1">
    <source>
        <dbReference type="ARBA" id="ARBA00022491"/>
    </source>
</evidence>
<evidence type="ECO:0000259" key="5">
    <source>
        <dbReference type="PROSITE" id="PS51000"/>
    </source>
</evidence>
<reference evidence="6 7" key="1">
    <citation type="submission" date="2019-12" db="EMBL/GenBank/DDBJ databases">
        <authorList>
            <person name="Zhang Y.-J."/>
        </authorList>
    </citation>
    <scope>NUCLEOTIDE SEQUENCE [LARGE SCALE GENOMIC DNA]</scope>
    <source>
        <strain evidence="6 7">H18S-6</strain>
    </source>
</reference>
<keyword evidence="4" id="KW-0804">Transcription</keyword>
<dbReference type="PANTHER" id="PTHR30363">
    <property type="entry name" value="HTH-TYPE TRANSCRIPTIONAL REGULATOR SRLR-RELATED"/>
    <property type="match status" value="1"/>
</dbReference>
<dbReference type="InterPro" id="IPR014036">
    <property type="entry name" value="DeoR-like_C"/>
</dbReference>
<keyword evidence="1" id="KW-0678">Repressor</keyword>
<name>A0A6A4RMZ6_9RHOB</name>
<dbReference type="SUPFAM" id="SSF100950">
    <property type="entry name" value="NagB/RpiA/CoA transferase-like"/>
    <property type="match status" value="1"/>
</dbReference>
<dbReference type="InterPro" id="IPR036390">
    <property type="entry name" value="WH_DNA-bd_sf"/>
</dbReference>
<dbReference type="InterPro" id="IPR050313">
    <property type="entry name" value="Carb_Metab_HTH_regulators"/>
</dbReference>
<keyword evidence="2" id="KW-0805">Transcription regulation</keyword>
<accession>A0A6A4RMZ6</accession>
<protein>
    <submittedName>
        <fullName evidence="6">DeoR family transcriptional regulator</fullName>
    </submittedName>
</protein>
<dbReference type="GO" id="GO:0003677">
    <property type="term" value="F:DNA binding"/>
    <property type="evidence" value="ECO:0007669"/>
    <property type="project" value="UniProtKB-KW"/>
</dbReference>
<dbReference type="PRINTS" id="PR00037">
    <property type="entry name" value="HTHLACR"/>
</dbReference>
<dbReference type="AlphaFoldDB" id="A0A6A4RMZ6"/>
<dbReference type="SUPFAM" id="SSF46785">
    <property type="entry name" value="Winged helix' DNA-binding domain"/>
    <property type="match status" value="1"/>
</dbReference>
<dbReference type="RefSeq" id="WP_158976322.1">
    <property type="nucleotide sequence ID" value="NZ_WSFO01000001.1"/>
</dbReference>
<dbReference type="Pfam" id="PF00455">
    <property type="entry name" value="DeoRC"/>
    <property type="match status" value="1"/>
</dbReference>
<dbReference type="GO" id="GO:0003700">
    <property type="term" value="F:DNA-binding transcription factor activity"/>
    <property type="evidence" value="ECO:0007669"/>
    <property type="project" value="InterPro"/>
</dbReference>
<feature type="domain" description="HTH deoR-type" evidence="5">
    <location>
        <begin position="7"/>
        <end position="62"/>
    </location>
</feature>
<dbReference type="Pfam" id="PF08220">
    <property type="entry name" value="HTH_DeoR"/>
    <property type="match status" value="1"/>
</dbReference>
<evidence type="ECO:0000256" key="4">
    <source>
        <dbReference type="ARBA" id="ARBA00023163"/>
    </source>
</evidence>
<dbReference type="SMART" id="SM00420">
    <property type="entry name" value="HTH_DEOR"/>
    <property type="match status" value="1"/>
</dbReference>
<dbReference type="Proteomes" id="UP000441586">
    <property type="component" value="Unassembled WGS sequence"/>
</dbReference>
<keyword evidence="3" id="KW-0238">DNA-binding</keyword>
<dbReference type="InterPro" id="IPR018356">
    <property type="entry name" value="Tscrpt_reg_HTH_DeoR_CS"/>
</dbReference>
<evidence type="ECO:0000313" key="6">
    <source>
        <dbReference type="EMBL" id="KAE9632361.1"/>
    </source>
</evidence>
<dbReference type="Gene3D" id="1.10.10.10">
    <property type="entry name" value="Winged helix-like DNA-binding domain superfamily/Winged helix DNA-binding domain"/>
    <property type="match status" value="1"/>
</dbReference>
<dbReference type="SMART" id="SM01134">
    <property type="entry name" value="DeoRC"/>
    <property type="match status" value="1"/>
</dbReference>
<gene>
    <name evidence="6" type="ORF">GP644_00860</name>
</gene>
<dbReference type="PANTHER" id="PTHR30363:SF4">
    <property type="entry name" value="GLYCEROL-3-PHOSPHATE REGULON REPRESSOR"/>
    <property type="match status" value="1"/>
</dbReference>
<dbReference type="Gene3D" id="3.40.50.1360">
    <property type="match status" value="1"/>
</dbReference>
<dbReference type="InterPro" id="IPR037171">
    <property type="entry name" value="NagB/RpiA_transferase-like"/>
</dbReference>
<evidence type="ECO:0000256" key="3">
    <source>
        <dbReference type="ARBA" id="ARBA00023125"/>
    </source>
</evidence>
<evidence type="ECO:0000313" key="7">
    <source>
        <dbReference type="Proteomes" id="UP000441586"/>
    </source>
</evidence>
<dbReference type="PROSITE" id="PS51000">
    <property type="entry name" value="HTH_DEOR_2"/>
    <property type="match status" value="1"/>
</dbReference>
<dbReference type="PROSITE" id="PS00894">
    <property type="entry name" value="HTH_DEOR_1"/>
    <property type="match status" value="1"/>
</dbReference>
<dbReference type="InterPro" id="IPR036388">
    <property type="entry name" value="WH-like_DNA-bd_sf"/>
</dbReference>
<organism evidence="6 7">
    <name type="scientific">Parasedimentitalea maritima</name>
    <dbReference type="NCBI Taxonomy" id="2578117"/>
    <lineage>
        <taxon>Bacteria</taxon>
        <taxon>Pseudomonadati</taxon>
        <taxon>Pseudomonadota</taxon>
        <taxon>Alphaproteobacteria</taxon>
        <taxon>Rhodobacterales</taxon>
        <taxon>Paracoccaceae</taxon>
        <taxon>Parasedimentitalea</taxon>
    </lineage>
</organism>